<evidence type="ECO:0000313" key="1">
    <source>
        <dbReference type="EMBL" id="ABX63531.1"/>
    </source>
</evidence>
<accession>A9ME93</accession>
<name>A9ME93_BRUC2</name>
<gene>
    <name evidence="1" type="ordered locus">BCAN_B0347</name>
</gene>
<protein>
    <submittedName>
        <fullName evidence="1">Uncharacterized protein</fullName>
    </submittedName>
</protein>
<proteinExistence type="predicted"/>
<dbReference type="KEGG" id="bcs:BCAN_B0347"/>
<keyword evidence="2" id="KW-1185">Reference proteome</keyword>
<dbReference type="AlphaFoldDB" id="A9ME93"/>
<evidence type="ECO:0000313" key="2">
    <source>
        <dbReference type="Proteomes" id="UP000001385"/>
    </source>
</evidence>
<sequence>MPDRQECRDAPFWARKLFGETIRVYGVLRKLP</sequence>
<dbReference type="Proteomes" id="UP000001385">
    <property type="component" value="Chromosome II"/>
</dbReference>
<dbReference type="EMBL" id="CP000873">
    <property type="protein sequence ID" value="ABX63531.1"/>
    <property type="molecule type" value="Genomic_DNA"/>
</dbReference>
<reference evidence="1 2" key="1">
    <citation type="submission" date="2007-10" db="EMBL/GenBank/DDBJ databases">
        <title>Brucella canis ATCC 23365 whole genome shotgun sequencing project.</title>
        <authorList>
            <person name="Setubal J.C."/>
            <person name="Bowns C."/>
            <person name="Boyle S."/>
            <person name="Crasta O.R."/>
            <person name="Czar M.J."/>
            <person name="Dharmanolla C."/>
            <person name="Gillespie J.J."/>
            <person name="Kenyon R.W."/>
            <person name="Lu J."/>
            <person name="Mane S."/>
            <person name="Mohapatra S."/>
            <person name="Nagrani S."/>
            <person name="Purkayastha A."/>
            <person name="Rajasimha H.K."/>
            <person name="Shallom J.M."/>
            <person name="Shallom S."/>
            <person name="Shukla M."/>
            <person name="Snyder E.E."/>
            <person name="Sobral B.W."/>
            <person name="Wattam A.R."/>
            <person name="Will R."/>
            <person name="Williams K."/>
            <person name="Yoo H."/>
            <person name="Bruce D."/>
            <person name="Detter C."/>
            <person name="Munk C."/>
            <person name="Brettin T.S."/>
        </authorList>
    </citation>
    <scope>NUCLEOTIDE SEQUENCE [LARGE SCALE GENOMIC DNA]</scope>
    <source>
        <strain evidence="2">ATCC 23365 / NCTC 10854 / RM-666</strain>
    </source>
</reference>
<dbReference type="HOGENOM" id="CLU_3388430_0_0_5"/>
<organism evidence="1 2">
    <name type="scientific">Brucella canis (strain ATCC 23365 / NCTC 10854 / RM-666)</name>
    <dbReference type="NCBI Taxonomy" id="483179"/>
    <lineage>
        <taxon>Bacteria</taxon>
        <taxon>Pseudomonadati</taxon>
        <taxon>Pseudomonadota</taxon>
        <taxon>Alphaproteobacteria</taxon>
        <taxon>Hyphomicrobiales</taxon>
        <taxon>Brucellaceae</taxon>
        <taxon>Brucella/Ochrobactrum group</taxon>
        <taxon>Brucella</taxon>
    </lineage>
</organism>